<feature type="transmembrane region" description="Helical" evidence="5">
    <location>
        <begin position="241"/>
        <end position="271"/>
    </location>
</feature>
<dbReference type="Proteomes" id="UP001162030">
    <property type="component" value="Chromosome"/>
</dbReference>
<gene>
    <name evidence="7" type="ORF">MSZNOR_0764</name>
</gene>
<evidence type="ECO:0000259" key="6">
    <source>
        <dbReference type="SMART" id="SM00752"/>
    </source>
</evidence>
<evidence type="ECO:0000256" key="1">
    <source>
        <dbReference type="ARBA" id="ARBA00004127"/>
    </source>
</evidence>
<keyword evidence="8" id="KW-1185">Reference proteome</keyword>
<dbReference type="RefSeq" id="WP_317963695.1">
    <property type="nucleotide sequence ID" value="NZ_OX458333.1"/>
</dbReference>
<dbReference type="InterPro" id="IPR052964">
    <property type="entry name" value="Sporulation_signal_mat"/>
</dbReference>
<comment type="subcellular location">
    <subcellularLocation>
        <location evidence="1">Endomembrane system</location>
        <topology evidence="1">Multi-pass membrane protein</topology>
    </subcellularLocation>
</comment>
<keyword evidence="2 5" id="KW-0812">Transmembrane</keyword>
<name>A0ABN8X0L1_9GAMM</name>
<feature type="domain" description="HTTM-like" evidence="6">
    <location>
        <begin position="14"/>
        <end position="277"/>
    </location>
</feature>
<evidence type="ECO:0000313" key="7">
    <source>
        <dbReference type="EMBL" id="CAI8757170.1"/>
    </source>
</evidence>
<dbReference type="InterPro" id="IPR053934">
    <property type="entry name" value="HTTM_dom"/>
</dbReference>
<organism evidence="7 8">
    <name type="scientific">Methylocaldum szegediense</name>
    <dbReference type="NCBI Taxonomy" id="73780"/>
    <lineage>
        <taxon>Bacteria</taxon>
        <taxon>Pseudomonadati</taxon>
        <taxon>Pseudomonadota</taxon>
        <taxon>Gammaproteobacteria</taxon>
        <taxon>Methylococcales</taxon>
        <taxon>Methylococcaceae</taxon>
        <taxon>Methylocaldum</taxon>
    </lineage>
</organism>
<evidence type="ECO:0000256" key="2">
    <source>
        <dbReference type="ARBA" id="ARBA00022692"/>
    </source>
</evidence>
<dbReference type="EMBL" id="OX458333">
    <property type="protein sequence ID" value="CAI8757170.1"/>
    <property type="molecule type" value="Genomic_DNA"/>
</dbReference>
<evidence type="ECO:0000256" key="5">
    <source>
        <dbReference type="SAM" id="Phobius"/>
    </source>
</evidence>
<feature type="transmembrane region" description="Helical" evidence="5">
    <location>
        <begin position="216"/>
        <end position="234"/>
    </location>
</feature>
<evidence type="ECO:0000256" key="4">
    <source>
        <dbReference type="ARBA" id="ARBA00023136"/>
    </source>
</evidence>
<dbReference type="PANTHER" id="PTHR39535:SF2">
    <property type="entry name" value="HTTM DOMAIN-CONTAINING PROTEIN"/>
    <property type="match status" value="1"/>
</dbReference>
<feature type="transmembrane region" description="Helical" evidence="5">
    <location>
        <begin position="86"/>
        <end position="103"/>
    </location>
</feature>
<feature type="transmembrane region" description="Helical" evidence="5">
    <location>
        <begin position="20"/>
        <end position="40"/>
    </location>
</feature>
<feature type="transmembrane region" description="Helical" evidence="5">
    <location>
        <begin position="115"/>
        <end position="134"/>
    </location>
</feature>
<keyword evidence="4 5" id="KW-0472">Membrane</keyword>
<dbReference type="Pfam" id="PF04134">
    <property type="entry name" value="DCC1-like"/>
    <property type="match status" value="1"/>
</dbReference>
<feature type="transmembrane region" description="Helical" evidence="5">
    <location>
        <begin position="155"/>
        <end position="171"/>
    </location>
</feature>
<proteinExistence type="predicted"/>
<protein>
    <submittedName>
        <fullName evidence="7">DCC family thiol-disulfide oxidoreductase YuxK</fullName>
    </submittedName>
</protein>
<dbReference type="InterPro" id="IPR007263">
    <property type="entry name" value="DCC1-like"/>
</dbReference>
<feature type="transmembrane region" description="Helical" evidence="5">
    <location>
        <begin position="60"/>
        <end position="79"/>
    </location>
</feature>
<evidence type="ECO:0000256" key="3">
    <source>
        <dbReference type="ARBA" id="ARBA00022989"/>
    </source>
</evidence>
<accession>A0ABN8X0L1</accession>
<reference evidence="7 8" key="1">
    <citation type="submission" date="2023-03" db="EMBL/GenBank/DDBJ databases">
        <authorList>
            <person name="Pearce D."/>
        </authorList>
    </citation>
    <scope>NUCLEOTIDE SEQUENCE [LARGE SCALE GENOMIC DNA]</scope>
    <source>
        <strain evidence="7">Msz</strain>
    </source>
</reference>
<keyword evidence="3 5" id="KW-1133">Transmembrane helix</keyword>
<evidence type="ECO:0000313" key="8">
    <source>
        <dbReference type="Proteomes" id="UP001162030"/>
    </source>
</evidence>
<dbReference type="SMART" id="SM00752">
    <property type="entry name" value="HTTM"/>
    <property type="match status" value="1"/>
</dbReference>
<dbReference type="PANTHER" id="PTHR39535">
    <property type="entry name" value="SPORULATION-DELAYING PROTEIN SDPB"/>
    <property type="match status" value="1"/>
</dbReference>
<dbReference type="Pfam" id="PF05090">
    <property type="entry name" value="HTTM"/>
    <property type="match status" value="1"/>
</dbReference>
<dbReference type="InterPro" id="IPR011020">
    <property type="entry name" value="HTTM-like"/>
</dbReference>
<sequence>MYRKLKTLVEKGLVKQVPAVGLGAFRIGFSLVILQEIVFLFYFRHLIFDPVPFFDRASPILHFFLLVWAAIAVCLVLGYHTRRAAVANYLFWVVFVVFTPMWQDFDGGFDQLMTGSSFLLIFLPTERALSLDNLRSKLRYSTPASRYEPNDKVSVLAYYLPLAISLGLLYLDSGIHKLSAEFWRNGMGAWLPPTMPYYMSAIDMTPLLNLKLVEMFIGYTIIVFQLVFLFLFWFRPFRVPLLFIGAIFHTGIILSLNIYPFGFAMLVHYFLMVPFKWWRKLTQALRLEQPRLTVFYDRQCPLCNRTVIIIQHFDIFRAIEFRDLQTYAKEYRQLESIPESELLKDLYALDGEGRLYSGLDTYIQIMVCMGYTAPFGWFMKLPGVYHWGNRIYRRIADRRERVVCDETCAVTSDPGSWGEHPFGEWYRRYAATPAQQTQRIAKFLILILMLQLNSTVHYGLLYRCGDDCDMGEFGRVLDEVSNSIINFSHAFLGITPHALYMHDHFAGYNHILAITYRDETGREHWLPFVNEEGRIVAPNWGRVQSMWANVAVTSHMHRERLSKFLKKVTAFWGTKLGLDLSHAEFVIKLKEVSVPMDWEEDLRRKNIAQPWRDIGKIVWERRNFRVELPHIDVEAL</sequence>